<reference evidence="1" key="1">
    <citation type="submission" date="2021-06" db="EMBL/GenBank/DDBJ databases">
        <authorList>
            <person name="Kallberg Y."/>
            <person name="Tangrot J."/>
            <person name="Rosling A."/>
        </authorList>
    </citation>
    <scope>NUCLEOTIDE SEQUENCE</scope>
    <source>
        <strain evidence="1">FL966</strain>
    </source>
</reference>
<keyword evidence="2" id="KW-1185">Reference proteome</keyword>
<dbReference type="EMBL" id="CAJVQA010005531">
    <property type="protein sequence ID" value="CAG8622580.1"/>
    <property type="molecule type" value="Genomic_DNA"/>
</dbReference>
<proteinExistence type="predicted"/>
<comment type="caution">
    <text evidence="1">The sequence shown here is derived from an EMBL/GenBank/DDBJ whole genome shotgun (WGS) entry which is preliminary data.</text>
</comment>
<gene>
    <name evidence="1" type="ORF">CPELLU_LOCUS7996</name>
</gene>
<organism evidence="1 2">
    <name type="scientific">Cetraspora pellucida</name>
    <dbReference type="NCBI Taxonomy" id="1433469"/>
    <lineage>
        <taxon>Eukaryota</taxon>
        <taxon>Fungi</taxon>
        <taxon>Fungi incertae sedis</taxon>
        <taxon>Mucoromycota</taxon>
        <taxon>Glomeromycotina</taxon>
        <taxon>Glomeromycetes</taxon>
        <taxon>Diversisporales</taxon>
        <taxon>Gigasporaceae</taxon>
        <taxon>Cetraspora</taxon>
    </lineage>
</organism>
<evidence type="ECO:0000313" key="1">
    <source>
        <dbReference type="EMBL" id="CAG8622580.1"/>
    </source>
</evidence>
<accession>A0A9N9D052</accession>
<evidence type="ECO:0000313" key="2">
    <source>
        <dbReference type="Proteomes" id="UP000789759"/>
    </source>
</evidence>
<name>A0A9N9D052_9GLOM</name>
<sequence length="42" mass="4813">MHITDYLSGYILDGFMVESLYLNACIIVKNTFVDIVYLHAIC</sequence>
<dbReference type="AlphaFoldDB" id="A0A9N9D052"/>
<protein>
    <submittedName>
        <fullName evidence="1">7428_t:CDS:1</fullName>
    </submittedName>
</protein>
<dbReference type="Proteomes" id="UP000789759">
    <property type="component" value="Unassembled WGS sequence"/>
</dbReference>